<dbReference type="InterPro" id="IPR023074">
    <property type="entry name" value="HMG_CoA_Rdtase_cat_sf"/>
</dbReference>
<dbReference type="eggNOG" id="KOG2480">
    <property type="taxonomic scope" value="Eukaryota"/>
</dbReference>
<dbReference type="SUPFAM" id="SSF56542">
    <property type="entry name" value="Substrate-binding domain of HMG-CoA reductase"/>
    <property type="match status" value="1"/>
</dbReference>
<name>A0A0L0DC29_THETB</name>
<dbReference type="Gene3D" id="3.30.70.420">
    <property type="entry name" value="Hydroxymethylglutaryl-CoA reductase, class I/II, NAD/NADP-binding domain"/>
    <property type="match status" value="1"/>
</dbReference>
<dbReference type="PRINTS" id="PR00071">
    <property type="entry name" value="HMGCOARDTASE"/>
</dbReference>
<keyword evidence="2 4" id="KW-0521">NADP</keyword>
<dbReference type="SUPFAM" id="SSF55035">
    <property type="entry name" value="NAD-binding domain of HMG-CoA reductase"/>
    <property type="match status" value="1"/>
</dbReference>
<accession>A0A0L0DC29</accession>
<dbReference type="PROSITE" id="PS50065">
    <property type="entry name" value="HMG_COA_REDUCTASE_4"/>
    <property type="match status" value="1"/>
</dbReference>
<dbReference type="PANTHER" id="PTHR10572:SF24">
    <property type="entry name" value="3-HYDROXY-3-METHYLGLUTARYL-COENZYME A REDUCTASE"/>
    <property type="match status" value="1"/>
</dbReference>
<sequence length="481" mass="50544">MLGLGLARVAVRAWAQPVAAAVTASASAAFSSQAAVAAEKAAAGEAKRPVDMTDEEIMEAVVNGEVKFFDLENELEQDYERAVRIRRRIVDDQISTFVDAKDTLADLPYKGFDYSNIHGRCAENVVGYMPIPVGVAGPLLVDGTVYQVPMATTEGALIASTARGCKAITLSGGATTAITKDAMTRAPVLRLESLSEATKFVEYIERNFEEVRAQFESTSRFAKLVSIDARFAGNLVYLRFACKPGAAMGMNMTGKGVEKALAHLSENAPFDFDVMALSGNVCTDKKFAAINWVEGRGKSVSADAVIKGDVVRTLLKSSVKSMAYVNYCKNLVGSAVAGSIGGQNAHASNIVTAAFIAAGQDPAQNVESSACLVTMEDINDGQDLYVSVNMPSIEVGTIGGGTTLPAQSACLKMMGVHGSGEDGNNAQRLASIVAATVMAGELSLCAALSSGHLMSGHMKLNRGPGRRDHDRLAGVAEKANL</sequence>
<dbReference type="InterPro" id="IPR023076">
    <property type="entry name" value="HMG_CoA_Rdtase_CS"/>
</dbReference>
<organism evidence="6 7">
    <name type="scientific">Thecamonas trahens ATCC 50062</name>
    <dbReference type="NCBI Taxonomy" id="461836"/>
    <lineage>
        <taxon>Eukaryota</taxon>
        <taxon>Apusozoa</taxon>
        <taxon>Apusomonadida</taxon>
        <taxon>Apusomonadidae</taxon>
        <taxon>Thecamonas</taxon>
    </lineage>
</organism>
<dbReference type="InterPro" id="IPR023282">
    <property type="entry name" value="HMG_CoA_Rdtase_N"/>
</dbReference>
<feature type="chain" id="PRO_5012294436" description="3-hydroxy-3-methylglutaryl coenzyme A reductase" evidence="5">
    <location>
        <begin position="16"/>
        <end position="481"/>
    </location>
</feature>
<comment type="similarity">
    <text evidence="1 4">Belongs to the HMG-CoA reductase family.</text>
</comment>
<dbReference type="RefSeq" id="XP_013758283.1">
    <property type="nucleotide sequence ID" value="XM_013902829.1"/>
</dbReference>
<dbReference type="GO" id="GO:0008299">
    <property type="term" value="P:isoprenoid biosynthetic process"/>
    <property type="evidence" value="ECO:0007669"/>
    <property type="project" value="InterPro"/>
</dbReference>
<feature type="signal peptide" evidence="5">
    <location>
        <begin position="1"/>
        <end position="15"/>
    </location>
</feature>
<evidence type="ECO:0000256" key="4">
    <source>
        <dbReference type="RuleBase" id="RU361219"/>
    </source>
</evidence>
<evidence type="ECO:0000256" key="1">
    <source>
        <dbReference type="ARBA" id="ARBA00007661"/>
    </source>
</evidence>
<protein>
    <recommendedName>
        <fullName evidence="4">3-hydroxy-3-methylglutaryl coenzyme A reductase</fullName>
        <shortName evidence="4">HMG-CoA reductase</shortName>
        <ecNumber evidence="4">1.1.1.34</ecNumber>
    </recommendedName>
</protein>
<evidence type="ECO:0000256" key="5">
    <source>
        <dbReference type="SAM" id="SignalP"/>
    </source>
</evidence>
<dbReference type="Gene3D" id="1.10.3270.10">
    <property type="entry name" value="HMGR, N-terminal domain"/>
    <property type="match status" value="1"/>
</dbReference>
<dbReference type="GO" id="GO:0004420">
    <property type="term" value="F:hydroxymethylglutaryl-CoA reductase (NADPH) activity"/>
    <property type="evidence" value="ECO:0007669"/>
    <property type="project" value="UniProtKB-EC"/>
</dbReference>
<evidence type="ECO:0000256" key="2">
    <source>
        <dbReference type="ARBA" id="ARBA00022857"/>
    </source>
</evidence>
<dbReference type="Pfam" id="PF00368">
    <property type="entry name" value="HMG-CoA_red"/>
    <property type="match status" value="1"/>
</dbReference>
<dbReference type="STRING" id="461836.A0A0L0DC29"/>
<evidence type="ECO:0000313" key="6">
    <source>
        <dbReference type="EMBL" id="KNC48863.1"/>
    </source>
</evidence>
<dbReference type="EMBL" id="GL349452">
    <property type="protein sequence ID" value="KNC48863.1"/>
    <property type="molecule type" value="Genomic_DNA"/>
</dbReference>
<reference evidence="6 7" key="1">
    <citation type="submission" date="2010-05" db="EMBL/GenBank/DDBJ databases">
        <title>The Genome Sequence of Thecamonas trahens ATCC 50062.</title>
        <authorList>
            <consortium name="The Broad Institute Genome Sequencing Platform"/>
            <person name="Russ C."/>
            <person name="Cuomo C."/>
            <person name="Shea T."/>
            <person name="Young S.K."/>
            <person name="Zeng Q."/>
            <person name="Koehrsen M."/>
            <person name="Haas B."/>
            <person name="Borodovsky M."/>
            <person name="Guigo R."/>
            <person name="Alvarado L."/>
            <person name="Berlin A."/>
            <person name="Bochicchio J."/>
            <person name="Borenstein D."/>
            <person name="Chapman S."/>
            <person name="Chen Z."/>
            <person name="Freedman E."/>
            <person name="Gellesch M."/>
            <person name="Goldberg J."/>
            <person name="Griggs A."/>
            <person name="Gujja S."/>
            <person name="Heilman E."/>
            <person name="Heiman D."/>
            <person name="Hepburn T."/>
            <person name="Howarth C."/>
            <person name="Jen D."/>
            <person name="Larson L."/>
            <person name="Mehta T."/>
            <person name="Park D."/>
            <person name="Pearson M."/>
            <person name="Roberts A."/>
            <person name="Saif S."/>
            <person name="Shenoy N."/>
            <person name="Sisk P."/>
            <person name="Stolte C."/>
            <person name="Sykes S."/>
            <person name="Thomson T."/>
            <person name="Walk T."/>
            <person name="White J."/>
            <person name="Yandava C."/>
            <person name="Burger G."/>
            <person name="Gray M.W."/>
            <person name="Holland P.W.H."/>
            <person name="King N."/>
            <person name="Lang F.B.F."/>
            <person name="Roger A.J."/>
            <person name="Ruiz-Trillo I."/>
            <person name="Lander E."/>
            <person name="Nusbaum C."/>
        </authorList>
    </citation>
    <scope>NUCLEOTIDE SEQUENCE [LARGE SCALE GENOMIC DNA]</scope>
    <source>
        <strain evidence="6 7">ATCC 50062</strain>
    </source>
</reference>
<dbReference type="InterPro" id="IPR004554">
    <property type="entry name" value="HMG_CoA_Rdtase_eu_arc"/>
</dbReference>
<dbReference type="GO" id="GO:0016126">
    <property type="term" value="P:sterol biosynthetic process"/>
    <property type="evidence" value="ECO:0007669"/>
    <property type="project" value="TreeGrafter"/>
</dbReference>
<dbReference type="Proteomes" id="UP000054408">
    <property type="component" value="Unassembled WGS sequence"/>
</dbReference>
<dbReference type="OrthoDB" id="310654at2759"/>
<keyword evidence="4" id="KW-0256">Endoplasmic reticulum</keyword>
<keyword evidence="7" id="KW-1185">Reference proteome</keyword>
<dbReference type="InterPro" id="IPR009029">
    <property type="entry name" value="HMG_CoA_Rdtase_sub-bd_dom_sf"/>
</dbReference>
<evidence type="ECO:0000256" key="3">
    <source>
        <dbReference type="ARBA" id="ARBA00023002"/>
    </source>
</evidence>
<dbReference type="GO" id="GO:0005778">
    <property type="term" value="C:peroxisomal membrane"/>
    <property type="evidence" value="ECO:0007669"/>
    <property type="project" value="TreeGrafter"/>
</dbReference>
<comment type="pathway">
    <text evidence="4">Metabolic intermediate biosynthesis; (R)-mevalonate biosynthesis; (R)-mevalonate from acetyl-CoA: step 3/3.</text>
</comment>
<gene>
    <name evidence="6" type="ORF">AMSG_04608</name>
</gene>
<comment type="subcellular location">
    <subcellularLocation>
        <location evidence="4">Endoplasmic reticulum membrane</location>
        <topology evidence="4">Multi-pass membrane protein</topology>
    </subcellularLocation>
</comment>
<proteinExistence type="inferred from homology"/>
<dbReference type="NCBIfam" id="TIGR00533">
    <property type="entry name" value="HMG_CoA_R_NADP"/>
    <property type="match status" value="1"/>
</dbReference>
<dbReference type="GO" id="GO:0015936">
    <property type="term" value="P:coenzyme A metabolic process"/>
    <property type="evidence" value="ECO:0007669"/>
    <property type="project" value="InterPro"/>
</dbReference>
<evidence type="ECO:0000313" key="7">
    <source>
        <dbReference type="Proteomes" id="UP000054408"/>
    </source>
</evidence>
<dbReference type="PANTHER" id="PTHR10572">
    <property type="entry name" value="3-HYDROXY-3-METHYLGLUTARYL-COENZYME A REDUCTASE"/>
    <property type="match status" value="1"/>
</dbReference>
<dbReference type="OMA" id="FKWGFNI"/>
<dbReference type="GO" id="GO:0005789">
    <property type="term" value="C:endoplasmic reticulum membrane"/>
    <property type="evidence" value="ECO:0007669"/>
    <property type="project" value="UniProtKB-SubCell"/>
</dbReference>
<dbReference type="InterPro" id="IPR009023">
    <property type="entry name" value="HMG_CoA_Rdtase_NAD(P)-bd_sf"/>
</dbReference>
<dbReference type="CDD" id="cd00643">
    <property type="entry name" value="HMG-CoA_reductase_classI"/>
    <property type="match status" value="1"/>
</dbReference>
<dbReference type="FunFam" id="3.30.70.420:FF:000001">
    <property type="entry name" value="3-hydroxy-3-methylglutaryl coenzyme A reductase"/>
    <property type="match status" value="1"/>
</dbReference>
<dbReference type="EC" id="1.1.1.34" evidence="4"/>
<dbReference type="InterPro" id="IPR002202">
    <property type="entry name" value="HMG_CoA_Rdtase"/>
</dbReference>
<dbReference type="Gene3D" id="3.90.770.10">
    <property type="entry name" value="3-hydroxy-3-methylglutaryl-coenzyme A Reductase, Chain A, domain 2"/>
    <property type="match status" value="1"/>
</dbReference>
<dbReference type="GeneID" id="25564145"/>
<keyword evidence="5" id="KW-0732">Signal</keyword>
<dbReference type="AlphaFoldDB" id="A0A0L0DC29"/>
<keyword evidence="3 4" id="KW-0560">Oxidoreductase</keyword>
<comment type="catalytic activity">
    <reaction evidence="4">
        <text>(R)-mevalonate + 2 NADP(+) + CoA = (3S)-3-hydroxy-3-methylglutaryl-CoA + 2 NADPH + 2 H(+)</text>
        <dbReference type="Rhea" id="RHEA:15989"/>
        <dbReference type="ChEBI" id="CHEBI:15378"/>
        <dbReference type="ChEBI" id="CHEBI:36464"/>
        <dbReference type="ChEBI" id="CHEBI:43074"/>
        <dbReference type="ChEBI" id="CHEBI:57287"/>
        <dbReference type="ChEBI" id="CHEBI:57783"/>
        <dbReference type="ChEBI" id="CHEBI:58349"/>
        <dbReference type="EC" id="1.1.1.34"/>
    </reaction>
</comment>
<dbReference type="UniPathway" id="UPA00058">
    <property type="reaction ID" value="UER00103"/>
</dbReference>
<dbReference type="PROSITE" id="PS00318">
    <property type="entry name" value="HMG_COA_REDUCTASE_2"/>
    <property type="match status" value="1"/>
</dbReference>